<organism evidence="1 2">
    <name type="scientific">Paracoccus nototheniae</name>
    <dbReference type="NCBI Taxonomy" id="2489002"/>
    <lineage>
        <taxon>Bacteria</taxon>
        <taxon>Pseudomonadati</taxon>
        <taxon>Pseudomonadota</taxon>
        <taxon>Alphaproteobacteria</taxon>
        <taxon>Rhodobacterales</taxon>
        <taxon>Paracoccaceae</taxon>
        <taxon>Paracoccus</taxon>
    </lineage>
</organism>
<protein>
    <submittedName>
        <fullName evidence="1">Uncharacterized protein</fullName>
    </submittedName>
</protein>
<evidence type="ECO:0000313" key="1">
    <source>
        <dbReference type="EMBL" id="MFD1483620.1"/>
    </source>
</evidence>
<dbReference type="Proteomes" id="UP001597302">
    <property type="component" value="Unassembled WGS sequence"/>
</dbReference>
<keyword evidence="2" id="KW-1185">Reference proteome</keyword>
<dbReference type="EMBL" id="JBHTOQ010000090">
    <property type="protein sequence ID" value="MFD1483620.1"/>
    <property type="molecule type" value="Genomic_DNA"/>
</dbReference>
<dbReference type="RefSeq" id="WP_207392221.1">
    <property type="nucleotide sequence ID" value="NZ_CBCSAJ010000040.1"/>
</dbReference>
<proteinExistence type="predicted"/>
<gene>
    <name evidence="1" type="ORF">ACFQ5P_20215</name>
</gene>
<sequence length="107" mass="11755">MLVSIAFSPPYAFTKIRTNWSEGLMRDICSRARPKGVTITAEANFTVDMAQNLVTMFSHLDEGEEVTVKLSNKGVWAVTPHGVRMFIGATEVFEVGNNGHDVPTAKI</sequence>
<name>A0ABW4E155_9RHOB</name>
<comment type="caution">
    <text evidence="1">The sequence shown here is derived from an EMBL/GenBank/DDBJ whole genome shotgun (WGS) entry which is preliminary data.</text>
</comment>
<accession>A0ABW4E155</accession>
<evidence type="ECO:0000313" key="2">
    <source>
        <dbReference type="Proteomes" id="UP001597302"/>
    </source>
</evidence>
<reference evidence="2" key="1">
    <citation type="journal article" date="2019" name="Int. J. Syst. Evol. Microbiol.">
        <title>The Global Catalogue of Microorganisms (GCM) 10K type strain sequencing project: providing services to taxonomists for standard genome sequencing and annotation.</title>
        <authorList>
            <consortium name="The Broad Institute Genomics Platform"/>
            <consortium name="The Broad Institute Genome Sequencing Center for Infectious Disease"/>
            <person name="Wu L."/>
            <person name="Ma J."/>
        </authorList>
    </citation>
    <scope>NUCLEOTIDE SEQUENCE [LARGE SCALE GENOMIC DNA]</scope>
    <source>
        <strain evidence="2">CCM 8875</strain>
    </source>
</reference>